<name>A0A6C0GIB2_9BACT</name>
<sequence length="118" mass="13676">MEKEKFNEIFRQRTKQLSVRIIKMYAKLPKTDELIIVGKQLIRSSTSVAANYRAACRARSKADFFAKMSIVVEEADETLFWLEILEETEMVQATKLTELKKETLELLSVFAKARNNIT</sequence>
<dbReference type="Gene3D" id="1.20.1440.60">
    <property type="entry name" value="23S rRNA-intervening sequence"/>
    <property type="match status" value="1"/>
</dbReference>
<dbReference type="NCBIfam" id="TIGR02436">
    <property type="entry name" value="four helix bundle protein"/>
    <property type="match status" value="1"/>
</dbReference>
<dbReference type="RefSeq" id="WP_162443813.1">
    <property type="nucleotide sequence ID" value="NZ_CP048222.1"/>
</dbReference>
<dbReference type="PANTHER" id="PTHR38471:SF2">
    <property type="entry name" value="FOUR HELIX BUNDLE PROTEIN"/>
    <property type="match status" value="1"/>
</dbReference>
<evidence type="ECO:0000313" key="2">
    <source>
        <dbReference type="Proteomes" id="UP000480178"/>
    </source>
</evidence>
<dbReference type="KEGG" id="rhoz:GXP67_14675"/>
<dbReference type="InterPro" id="IPR036583">
    <property type="entry name" value="23S_rRNA_IVS_sf"/>
</dbReference>
<reference evidence="1 2" key="1">
    <citation type="submission" date="2020-01" db="EMBL/GenBank/DDBJ databases">
        <authorList>
            <person name="Kim M.K."/>
        </authorList>
    </citation>
    <scope>NUCLEOTIDE SEQUENCE [LARGE SCALE GENOMIC DNA]</scope>
    <source>
        <strain evidence="1 2">172606-1</strain>
    </source>
</reference>
<keyword evidence="2" id="KW-1185">Reference proteome</keyword>
<dbReference type="InterPro" id="IPR012657">
    <property type="entry name" value="23S_rRNA-intervening_sequence"/>
</dbReference>
<dbReference type="EMBL" id="CP048222">
    <property type="protein sequence ID" value="QHT67791.1"/>
    <property type="molecule type" value="Genomic_DNA"/>
</dbReference>
<dbReference type="AlphaFoldDB" id="A0A6C0GIB2"/>
<protein>
    <submittedName>
        <fullName evidence="1">Four helix bundle protein</fullName>
    </submittedName>
</protein>
<evidence type="ECO:0000313" key="1">
    <source>
        <dbReference type="EMBL" id="QHT67791.1"/>
    </source>
</evidence>
<dbReference type="Proteomes" id="UP000480178">
    <property type="component" value="Chromosome"/>
</dbReference>
<organism evidence="1 2">
    <name type="scientific">Rhodocytophaga rosea</name>
    <dbReference type="NCBI Taxonomy" id="2704465"/>
    <lineage>
        <taxon>Bacteria</taxon>
        <taxon>Pseudomonadati</taxon>
        <taxon>Bacteroidota</taxon>
        <taxon>Cytophagia</taxon>
        <taxon>Cytophagales</taxon>
        <taxon>Rhodocytophagaceae</taxon>
        <taxon>Rhodocytophaga</taxon>
    </lineage>
</organism>
<gene>
    <name evidence="1" type="ORF">GXP67_14675</name>
</gene>
<accession>A0A6C0GIB2</accession>
<dbReference type="Pfam" id="PF05635">
    <property type="entry name" value="23S_rRNA_IVP"/>
    <property type="match status" value="1"/>
</dbReference>
<proteinExistence type="predicted"/>
<dbReference type="PIRSF" id="PIRSF035652">
    <property type="entry name" value="CHP02436"/>
    <property type="match status" value="1"/>
</dbReference>
<dbReference type="SUPFAM" id="SSF158446">
    <property type="entry name" value="IVS-encoded protein-like"/>
    <property type="match status" value="1"/>
</dbReference>
<dbReference type="PANTHER" id="PTHR38471">
    <property type="entry name" value="FOUR HELIX BUNDLE PROTEIN"/>
    <property type="match status" value="1"/>
</dbReference>